<feature type="compositionally biased region" description="Basic and acidic residues" evidence="1">
    <location>
        <begin position="47"/>
        <end position="60"/>
    </location>
</feature>
<comment type="caution">
    <text evidence="2">The sequence shown here is derived from an EMBL/GenBank/DDBJ whole genome shotgun (WGS) entry which is preliminary data.</text>
</comment>
<dbReference type="AlphaFoldDB" id="A0A9C7Q1B2"/>
<feature type="region of interest" description="Disordered" evidence="1">
    <location>
        <begin position="13"/>
        <end position="63"/>
    </location>
</feature>
<proteinExistence type="predicted"/>
<keyword evidence="3" id="KW-1185">Reference proteome</keyword>
<gene>
    <name evidence="2" type="ORF">GpartN1_g6001.t1</name>
</gene>
<organism evidence="2 3">
    <name type="scientific">Galdieria partita</name>
    <dbReference type="NCBI Taxonomy" id="83374"/>
    <lineage>
        <taxon>Eukaryota</taxon>
        <taxon>Rhodophyta</taxon>
        <taxon>Bangiophyceae</taxon>
        <taxon>Galdieriales</taxon>
        <taxon>Galdieriaceae</taxon>
        <taxon>Galdieria</taxon>
    </lineage>
</organism>
<sequence length="157" mass="17592">MFPYSGSHGMTVLLKDIPGNAGQKKDSVEPTKSRPPHGSTDMGNSSSRDRNTKKQKEETLKPLTTTIKTVPSFIVAVSHQAKAQLYPLAVRVQSFWKRYLQHCQSLTDTLLRAQYIDNTRLFGERLSKRMLRQTTEAVDTAKTAVSTLVKGNKKNDN</sequence>
<reference evidence="2" key="2">
    <citation type="submission" date="2022-01" db="EMBL/GenBank/DDBJ databases">
        <authorList>
            <person name="Hirooka S."/>
            <person name="Miyagishima S.Y."/>
        </authorList>
    </citation>
    <scope>NUCLEOTIDE SEQUENCE</scope>
    <source>
        <strain evidence="2">NBRC 102759</strain>
    </source>
</reference>
<evidence type="ECO:0000313" key="3">
    <source>
        <dbReference type="Proteomes" id="UP001061958"/>
    </source>
</evidence>
<feature type="compositionally biased region" description="Basic and acidic residues" evidence="1">
    <location>
        <begin position="23"/>
        <end position="32"/>
    </location>
</feature>
<dbReference type="Proteomes" id="UP001061958">
    <property type="component" value="Unassembled WGS sequence"/>
</dbReference>
<name>A0A9C7Q1B2_9RHOD</name>
<reference evidence="2" key="1">
    <citation type="journal article" date="2022" name="Proc. Natl. Acad. Sci. U.S.A.">
        <title>Life cycle and functional genomics of the unicellular red alga Galdieria for elucidating algal and plant evolution and industrial use.</title>
        <authorList>
            <person name="Hirooka S."/>
            <person name="Itabashi T."/>
            <person name="Ichinose T.M."/>
            <person name="Onuma R."/>
            <person name="Fujiwara T."/>
            <person name="Yamashita S."/>
            <person name="Jong L.W."/>
            <person name="Tomita R."/>
            <person name="Iwane A.H."/>
            <person name="Miyagishima S.Y."/>
        </authorList>
    </citation>
    <scope>NUCLEOTIDE SEQUENCE</scope>
    <source>
        <strain evidence="2">NBRC 102759</strain>
    </source>
</reference>
<protein>
    <submittedName>
        <fullName evidence="2">Uncharacterized protein</fullName>
    </submittedName>
</protein>
<evidence type="ECO:0000256" key="1">
    <source>
        <dbReference type="SAM" id="MobiDB-lite"/>
    </source>
</evidence>
<accession>A0A9C7Q1B2</accession>
<dbReference type="EMBL" id="BQMJ01000052">
    <property type="protein sequence ID" value="GJQ14210.1"/>
    <property type="molecule type" value="Genomic_DNA"/>
</dbReference>
<evidence type="ECO:0000313" key="2">
    <source>
        <dbReference type="EMBL" id="GJQ14210.1"/>
    </source>
</evidence>